<dbReference type="InterPro" id="IPR002181">
    <property type="entry name" value="Fibrinogen_a/b/g_C_dom"/>
</dbReference>
<organism evidence="2 3">
    <name type="scientific">Argiope bruennichi</name>
    <name type="common">Wasp spider</name>
    <name type="synonym">Aranea bruennichi</name>
    <dbReference type="NCBI Taxonomy" id="94029"/>
    <lineage>
        <taxon>Eukaryota</taxon>
        <taxon>Metazoa</taxon>
        <taxon>Ecdysozoa</taxon>
        <taxon>Arthropoda</taxon>
        <taxon>Chelicerata</taxon>
        <taxon>Arachnida</taxon>
        <taxon>Araneae</taxon>
        <taxon>Araneomorphae</taxon>
        <taxon>Entelegynae</taxon>
        <taxon>Araneoidea</taxon>
        <taxon>Araneidae</taxon>
        <taxon>Argiope</taxon>
    </lineage>
</organism>
<reference evidence="2" key="2">
    <citation type="submission" date="2020-06" db="EMBL/GenBank/DDBJ databases">
        <authorList>
            <person name="Sheffer M."/>
        </authorList>
    </citation>
    <scope>NUCLEOTIDE SEQUENCE</scope>
</reference>
<evidence type="ECO:0000313" key="3">
    <source>
        <dbReference type="Proteomes" id="UP000807504"/>
    </source>
</evidence>
<dbReference type="Gene3D" id="3.90.215.10">
    <property type="entry name" value="Gamma Fibrinogen, chain A, domain 1"/>
    <property type="match status" value="1"/>
</dbReference>
<protein>
    <submittedName>
        <fullName evidence="2">Tenascin-N like protein</fullName>
    </submittedName>
</protein>
<dbReference type="EMBL" id="JABXBU010000012">
    <property type="protein sequence ID" value="KAF8789150.1"/>
    <property type="molecule type" value="Genomic_DNA"/>
</dbReference>
<dbReference type="AlphaFoldDB" id="A0A8T0FIH8"/>
<dbReference type="Proteomes" id="UP000807504">
    <property type="component" value="Unassembled WGS sequence"/>
</dbReference>
<keyword evidence="3" id="KW-1185">Reference proteome</keyword>
<accession>A0A8T0FIH8</accession>
<evidence type="ECO:0000259" key="1">
    <source>
        <dbReference type="PROSITE" id="PS51406"/>
    </source>
</evidence>
<evidence type="ECO:0000313" key="2">
    <source>
        <dbReference type="EMBL" id="KAF8789150.1"/>
    </source>
</evidence>
<dbReference type="InterPro" id="IPR014716">
    <property type="entry name" value="Fibrinogen_a/b/g_C_1"/>
</dbReference>
<dbReference type="PROSITE" id="PS51406">
    <property type="entry name" value="FIBRINOGEN_C_2"/>
    <property type="match status" value="1"/>
</dbReference>
<reference evidence="2" key="1">
    <citation type="journal article" date="2020" name="bioRxiv">
        <title>Chromosome-level reference genome of the European wasp spider Argiope bruennichi: a resource for studies on range expansion and evolutionary adaptation.</title>
        <authorList>
            <person name="Sheffer M.M."/>
            <person name="Hoppe A."/>
            <person name="Krehenwinkel H."/>
            <person name="Uhl G."/>
            <person name="Kuss A.W."/>
            <person name="Jensen L."/>
            <person name="Jensen C."/>
            <person name="Gillespie R.G."/>
            <person name="Hoff K.J."/>
            <person name="Prost S."/>
        </authorList>
    </citation>
    <scope>NUCLEOTIDE SEQUENCE</scope>
</reference>
<proteinExistence type="predicted"/>
<gene>
    <name evidence="2" type="ORF">HNY73_007115</name>
</gene>
<dbReference type="InterPro" id="IPR036056">
    <property type="entry name" value="Fibrinogen-like_C"/>
</dbReference>
<dbReference type="SUPFAM" id="SSF56496">
    <property type="entry name" value="Fibrinogen C-terminal domain-like"/>
    <property type="match status" value="1"/>
</dbReference>
<comment type="caution">
    <text evidence="2">The sequence shown here is derived from an EMBL/GenBank/DDBJ whole genome shotgun (WGS) entry which is preliminary data.</text>
</comment>
<name>A0A8T0FIH8_ARGBR</name>
<dbReference type="Pfam" id="PF00147">
    <property type="entry name" value="Fibrinogen_C"/>
    <property type="match status" value="1"/>
</dbReference>
<dbReference type="NCBIfam" id="NF040941">
    <property type="entry name" value="GGGWT_bact"/>
    <property type="match status" value="1"/>
</dbReference>
<feature type="domain" description="Fibrinogen C-terminal" evidence="1">
    <location>
        <begin position="70"/>
        <end position="119"/>
    </location>
</feature>
<sequence length="119" mass="13311">MHLVALDLAKESITKAKELQPDCFNDSSNISECGAKEKVLAYLDFANKLIEEAKQNFSICDVTKNHTKIVLLHEKPKDCSEVMENGNNKSGVYTIWPSHGEFHFKQLTVYCDMDTDGGG</sequence>